<protein>
    <submittedName>
        <fullName evidence="1">DUF2867 domain-containing protein</fullName>
    </submittedName>
</protein>
<dbReference type="RefSeq" id="WP_133361595.1">
    <property type="nucleotide sequence ID" value="NZ_SMUV01000074.1"/>
</dbReference>
<dbReference type="Proteomes" id="UP000295301">
    <property type="component" value="Unassembled WGS sequence"/>
</dbReference>
<evidence type="ECO:0000313" key="2">
    <source>
        <dbReference type="Proteomes" id="UP000295301"/>
    </source>
</evidence>
<dbReference type="AlphaFoldDB" id="A0A4R5UQ42"/>
<accession>A0A4R5UQ42</accession>
<evidence type="ECO:0000313" key="1">
    <source>
        <dbReference type="EMBL" id="TDK41025.1"/>
    </source>
</evidence>
<sequence>MTATTLPRHARIWARVQPGDFLDDYAIATPLTPREALDLALRSPAWAQALLRLRDAVVRPFGLKTAADDARTGFPVEYESDEELIVGMDDCHLDFRITVLKSGGTVHIATWVHRNNALGWAYLALITPFHRLILRSALRRIAAAR</sequence>
<comment type="caution">
    <text evidence="1">The sequence shown here is derived from an EMBL/GenBank/DDBJ whole genome shotgun (WGS) entry which is preliminary data.</text>
</comment>
<keyword evidence="2" id="KW-1185">Reference proteome</keyword>
<dbReference type="Pfam" id="PF11066">
    <property type="entry name" value="DUF2867"/>
    <property type="match status" value="1"/>
</dbReference>
<organism evidence="1 2">
    <name type="scientific">Antarcticimicrobium luteum</name>
    <dbReference type="NCBI Taxonomy" id="2547397"/>
    <lineage>
        <taxon>Bacteria</taxon>
        <taxon>Pseudomonadati</taxon>
        <taxon>Pseudomonadota</taxon>
        <taxon>Alphaproteobacteria</taxon>
        <taxon>Rhodobacterales</taxon>
        <taxon>Paracoccaceae</taxon>
        <taxon>Antarcticimicrobium</taxon>
    </lineage>
</organism>
<name>A0A4R5UQ42_9RHOB</name>
<dbReference type="OrthoDB" id="7058586at2"/>
<gene>
    <name evidence="1" type="ORF">E1832_20180</name>
</gene>
<proteinExistence type="predicted"/>
<dbReference type="InterPro" id="IPR021295">
    <property type="entry name" value="DUF2867"/>
</dbReference>
<dbReference type="EMBL" id="SMUV01000074">
    <property type="protein sequence ID" value="TDK41025.1"/>
    <property type="molecule type" value="Genomic_DNA"/>
</dbReference>
<reference evidence="1 2" key="1">
    <citation type="submission" date="2019-03" db="EMBL/GenBank/DDBJ databases">
        <title>Ruegeria lutea sp. nov., a novel strain, isolated from marine sediment, the Masan Bay, South Korea.</title>
        <authorList>
            <person name="Kim J."/>
            <person name="Kim D.-Y."/>
            <person name="Lee S.-S."/>
        </authorList>
    </citation>
    <scope>NUCLEOTIDE SEQUENCE [LARGE SCALE GENOMIC DNA]</scope>
    <source>
        <strain evidence="1 2">318-1</strain>
    </source>
</reference>